<evidence type="ECO:0000256" key="2">
    <source>
        <dbReference type="ARBA" id="ARBA00012741"/>
    </source>
</evidence>
<dbReference type="AlphaFoldDB" id="A0A9N9WX11"/>
<dbReference type="GO" id="GO:1903801">
    <property type="term" value="P:L-leucine import across plasma membrane"/>
    <property type="evidence" value="ECO:0007669"/>
    <property type="project" value="TreeGrafter"/>
</dbReference>
<accession>A0A9N9WX11</accession>
<keyword evidence="5" id="KW-0812">Transmembrane</keyword>
<feature type="compositionally biased region" description="Basic and acidic residues" evidence="4">
    <location>
        <begin position="1"/>
        <end position="17"/>
    </location>
</feature>
<dbReference type="GO" id="GO:0004558">
    <property type="term" value="F:alpha-1,4-glucosidase activity"/>
    <property type="evidence" value="ECO:0007669"/>
    <property type="project" value="UniProtKB-EC"/>
</dbReference>
<evidence type="ECO:0000256" key="1">
    <source>
        <dbReference type="ARBA" id="ARBA00001657"/>
    </source>
</evidence>
<feature type="transmembrane region" description="Helical" evidence="5">
    <location>
        <begin position="128"/>
        <end position="150"/>
    </location>
</feature>
<feature type="domain" description="Glycosyl hydrolase family 13 catalytic" evidence="6">
    <location>
        <begin position="208"/>
        <end position="451"/>
    </location>
</feature>
<dbReference type="Pfam" id="PF16028">
    <property type="entry name" value="SLC3A2_N"/>
    <property type="match status" value="1"/>
</dbReference>
<protein>
    <recommendedName>
        <fullName evidence="2">alpha-glucosidase</fullName>
        <ecNumber evidence="2">3.2.1.20</ecNumber>
    </recommendedName>
</protein>
<dbReference type="GO" id="GO:0005975">
    <property type="term" value="P:carbohydrate metabolic process"/>
    <property type="evidence" value="ECO:0007669"/>
    <property type="project" value="InterPro"/>
</dbReference>
<dbReference type="EMBL" id="OU895879">
    <property type="protein sequence ID" value="CAG9809324.1"/>
    <property type="molecule type" value="Genomic_DNA"/>
</dbReference>
<keyword evidence="9" id="KW-1185">Reference proteome</keyword>
<dbReference type="InterPro" id="IPR042280">
    <property type="entry name" value="SLC3A2"/>
</dbReference>
<proteinExistence type="predicted"/>
<dbReference type="Gene3D" id="3.90.400.10">
    <property type="entry name" value="Oligo-1,6-glucosidase, Domain 2"/>
    <property type="match status" value="1"/>
</dbReference>
<dbReference type="SUPFAM" id="SSF51445">
    <property type="entry name" value="(Trans)glycosidases"/>
    <property type="match status" value="1"/>
</dbReference>
<dbReference type="GO" id="GO:0015173">
    <property type="term" value="F:aromatic amino acid transmembrane transporter activity"/>
    <property type="evidence" value="ECO:0007669"/>
    <property type="project" value="TreeGrafter"/>
</dbReference>
<sequence length="597" mass="67805">MSEEKLTSNKLDIEQKRQSLNNSEDNRESYKPISEDTGLDHVSGDTLKNSNMVRENLDAQDGADEKMLGTDDKETLALKNVEVKFIAAADPNGDAKIEIESAEKSFTGMTKEELMKYANDPFWVKLRWFMFILFWAAWIGMLVGAILIIINAPKCAPPTPLPWYKEGPLVLLDKNADSVSVDDFAKHQVQGVIYELPGDKTYKIDDVQDQIKKLVDKFKAKNIHVVIDLTPNYVTKDDELLKKALEGDSDSLTAFVTSDKKTNFIKVKGGEPGNAWEDQGSNKYYLKQFGDNYDLRLDNELAQDKLKGVMAKLAEIGVKGFRLSNAKHFIIKEAAFEDNKPTSDPHGFALSNYEFYEHTQTTFQKGLGQLLHDLNRYVKNITNDEGFLTIKDDISNHMENYAVGEFLGFEMPRFGFINSVFHSPDATKAKILKDNFDKIHEHLSSDSTKWMQIEYGHKAYEHFDESAFKLFIGMLNGVQISKYDDLIYFNNSTELYTKIQKEHETVFQHGNFEAYLSENNTAFAYSRMKSGNPGYFVVVNPSKNEITAKFNETSVLGSDLTYVLVSNNFADTPKNKVKLNEIKMPKESTAIFTFVPK</sequence>
<dbReference type="GO" id="GO:0015190">
    <property type="term" value="F:L-leucine transmembrane transporter activity"/>
    <property type="evidence" value="ECO:0007669"/>
    <property type="project" value="TreeGrafter"/>
</dbReference>
<dbReference type="GO" id="GO:1904273">
    <property type="term" value="P:L-alanine import across plasma membrane"/>
    <property type="evidence" value="ECO:0007669"/>
    <property type="project" value="TreeGrafter"/>
</dbReference>
<name>A0A9N9WX11_9DIPT</name>
<dbReference type="GO" id="GO:0015180">
    <property type="term" value="F:L-alanine transmembrane transporter activity"/>
    <property type="evidence" value="ECO:0007669"/>
    <property type="project" value="TreeGrafter"/>
</dbReference>
<evidence type="ECO:0000256" key="3">
    <source>
        <dbReference type="ARBA" id="ARBA00022729"/>
    </source>
</evidence>
<evidence type="ECO:0000256" key="4">
    <source>
        <dbReference type="SAM" id="MobiDB-lite"/>
    </source>
</evidence>
<evidence type="ECO:0000256" key="5">
    <source>
        <dbReference type="SAM" id="Phobius"/>
    </source>
</evidence>
<dbReference type="OrthoDB" id="204980at2759"/>
<dbReference type="PANTHER" id="PTHR46673">
    <property type="entry name" value="4F2 CELL-SURFACE ANTIGEN HEAVY CHAIN"/>
    <property type="match status" value="1"/>
</dbReference>
<dbReference type="EC" id="3.2.1.20" evidence="2"/>
<comment type="catalytic activity">
    <reaction evidence="1">
        <text>Hydrolysis of terminal, non-reducing (1-&gt;4)-linked alpha-D-glucose residues with release of alpha-D-glucose.</text>
        <dbReference type="EC" id="3.2.1.20"/>
    </reaction>
</comment>
<evidence type="ECO:0000313" key="8">
    <source>
        <dbReference type="EMBL" id="CAG9809324.1"/>
    </source>
</evidence>
<dbReference type="InterPro" id="IPR006047">
    <property type="entry name" value="GH13_cat_dom"/>
</dbReference>
<keyword evidence="5" id="KW-1133">Transmembrane helix</keyword>
<keyword evidence="5" id="KW-0472">Membrane</keyword>
<evidence type="ECO:0000259" key="7">
    <source>
        <dbReference type="Pfam" id="PF16028"/>
    </source>
</evidence>
<dbReference type="InterPro" id="IPR017853">
    <property type="entry name" value="GH"/>
</dbReference>
<dbReference type="Gene3D" id="3.20.20.80">
    <property type="entry name" value="Glycosidases"/>
    <property type="match status" value="1"/>
</dbReference>
<reference evidence="8" key="2">
    <citation type="submission" date="2022-10" db="EMBL/GenBank/DDBJ databases">
        <authorList>
            <consortium name="ENA_rothamsted_submissions"/>
            <consortium name="culmorum"/>
            <person name="King R."/>
        </authorList>
    </citation>
    <scope>NUCLEOTIDE SEQUENCE</scope>
</reference>
<dbReference type="InterPro" id="IPR013780">
    <property type="entry name" value="Glyco_hydro_b"/>
</dbReference>
<feature type="compositionally biased region" description="Basic and acidic residues" evidence="4">
    <location>
        <begin position="24"/>
        <end position="43"/>
    </location>
</feature>
<gene>
    <name evidence="8" type="ORF">CHIRRI_LOCUS12151</name>
</gene>
<dbReference type="Proteomes" id="UP001153620">
    <property type="component" value="Chromosome 3"/>
</dbReference>
<evidence type="ECO:0000259" key="6">
    <source>
        <dbReference type="Pfam" id="PF00128"/>
    </source>
</evidence>
<dbReference type="GO" id="GO:0015823">
    <property type="term" value="P:phenylalanine transport"/>
    <property type="evidence" value="ECO:0007669"/>
    <property type="project" value="TreeGrafter"/>
</dbReference>
<dbReference type="GO" id="GO:0016323">
    <property type="term" value="C:basolateral plasma membrane"/>
    <property type="evidence" value="ECO:0007669"/>
    <property type="project" value="TreeGrafter"/>
</dbReference>
<reference evidence="8" key="1">
    <citation type="submission" date="2022-01" db="EMBL/GenBank/DDBJ databases">
        <authorList>
            <person name="King R."/>
        </authorList>
    </citation>
    <scope>NUCLEOTIDE SEQUENCE</scope>
</reference>
<dbReference type="InterPro" id="IPR045857">
    <property type="entry name" value="O16G_dom_2"/>
</dbReference>
<feature type="domain" description="Solute carrier family 3 member 2 N-terminal" evidence="7">
    <location>
        <begin position="94"/>
        <end position="170"/>
    </location>
</feature>
<dbReference type="PANTHER" id="PTHR46673:SF1">
    <property type="entry name" value="4F2 CELL-SURFACE ANTIGEN HEAVY CHAIN"/>
    <property type="match status" value="1"/>
</dbReference>
<dbReference type="InterPro" id="IPR031984">
    <property type="entry name" value="SLC3A2_N"/>
</dbReference>
<organism evidence="8 9">
    <name type="scientific">Chironomus riparius</name>
    <dbReference type="NCBI Taxonomy" id="315576"/>
    <lineage>
        <taxon>Eukaryota</taxon>
        <taxon>Metazoa</taxon>
        <taxon>Ecdysozoa</taxon>
        <taxon>Arthropoda</taxon>
        <taxon>Hexapoda</taxon>
        <taxon>Insecta</taxon>
        <taxon>Pterygota</taxon>
        <taxon>Neoptera</taxon>
        <taxon>Endopterygota</taxon>
        <taxon>Diptera</taxon>
        <taxon>Nematocera</taxon>
        <taxon>Chironomoidea</taxon>
        <taxon>Chironomidae</taxon>
        <taxon>Chironominae</taxon>
        <taxon>Chironomus</taxon>
    </lineage>
</organism>
<keyword evidence="3" id="KW-0732">Signal</keyword>
<dbReference type="GO" id="GO:0016324">
    <property type="term" value="C:apical plasma membrane"/>
    <property type="evidence" value="ECO:0007669"/>
    <property type="project" value="TreeGrafter"/>
</dbReference>
<dbReference type="Gene3D" id="2.60.40.1180">
    <property type="entry name" value="Golgi alpha-mannosidase II"/>
    <property type="match status" value="1"/>
</dbReference>
<dbReference type="Pfam" id="PF00128">
    <property type="entry name" value="Alpha-amylase"/>
    <property type="match status" value="1"/>
</dbReference>
<evidence type="ECO:0000313" key="9">
    <source>
        <dbReference type="Proteomes" id="UP001153620"/>
    </source>
</evidence>
<feature type="region of interest" description="Disordered" evidence="4">
    <location>
        <begin position="1"/>
        <end position="66"/>
    </location>
</feature>